<evidence type="ECO:0000256" key="1">
    <source>
        <dbReference type="PROSITE-ProRule" id="PRU00176"/>
    </source>
</evidence>
<dbReference type="Pfam" id="PF00076">
    <property type="entry name" value="RRM_1"/>
    <property type="match status" value="1"/>
</dbReference>
<feature type="region of interest" description="Disordered" evidence="2">
    <location>
        <begin position="202"/>
        <end position="229"/>
    </location>
</feature>
<dbReference type="InterPro" id="IPR035979">
    <property type="entry name" value="RBD_domain_sf"/>
</dbReference>
<gene>
    <name evidence="4" type="ORF">ECRASSUSDP1_LOCUS16011</name>
</gene>
<dbReference type="PROSITE" id="PS50102">
    <property type="entry name" value="RRM"/>
    <property type="match status" value="1"/>
</dbReference>
<comment type="caution">
    <text evidence="4">The sequence shown here is derived from an EMBL/GenBank/DDBJ whole genome shotgun (WGS) entry which is preliminary data.</text>
</comment>
<dbReference type="InterPro" id="IPR000504">
    <property type="entry name" value="RRM_dom"/>
</dbReference>
<protein>
    <recommendedName>
        <fullName evidence="3">RRM domain-containing protein</fullName>
    </recommendedName>
</protein>
<evidence type="ECO:0000313" key="5">
    <source>
        <dbReference type="Proteomes" id="UP001295684"/>
    </source>
</evidence>
<dbReference type="GO" id="GO:0003723">
    <property type="term" value="F:RNA binding"/>
    <property type="evidence" value="ECO:0007669"/>
    <property type="project" value="UniProtKB-UniRule"/>
</dbReference>
<dbReference type="Gene3D" id="3.30.70.330">
    <property type="match status" value="1"/>
</dbReference>
<sequence length="356" mass="42404">MSHRDSYSRRSPQRRYRRRHSSRARRSYSRSEKRPRKKRNDSRDRRRNRRRSSSRSYSSRDSRDRHRRSRSRSSRRRDRHRRSKSSKYSKSDSYHDRSGYGDSRVKETTSLMVKFTQSDYLNPEVDDAILLDIFEKFAQVKDIRLIRDRNYPDQYRNFVFVEYFTIEDARKVLESAKRDPITIKDERVYIKYCVDNNAFQKTKSEQEGSNRDGNLPSSLLQYDPSKHKTPMEEDAKYLNENEIMKSEQLLAASFTEDPLPKTAEQIEKEKADMELKRWEKLQKLSNKPGAVAQDSSLSIGNKRYQNIINMGKDKPIEPALNPDDYVEIHVCVPCKLLFKTFKGLQYHYKFKCSSSN</sequence>
<organism evidence="4 5">
    <name type="scientific">Euplotes crassus</name>
    <dbReference type="NCBI Taxonomy" id="5936"/>
    <lineage>
        <taxon>Eukaryota</taxon>
        <taxon>Sar</taxon>
        <taxon>Alveolata</taxon>
        <taxon>Ciliophora</taxon>
        <taxon>Intramacronucleata</taxon>
        <taxon>Spirotrichea</taxon>
        <taxon>Hypotrichia</taxon>
        <taxon>Euplotida</taxon>
        <taxon>Euplotidae</taxon>
        <taxon>Moneuplotes</taxon>
    </lineage>
</organism>
<dbReference type="AlphaFoldDB" id="A0AAD1XL49"/>
<dbReference type="SMART" id="SM00360">
    <property type="entry name" value="RRM"/>
    <property type="match status" value="1"/>
</dbReference>
<feature type="compositionally biased region" description="Basic residues" evidence="2">
    <location>
        <begin position="11"/>
        <end position="53"/>
    </location>
</feature>
<evidence type="ECO:0000256" key="2">
    <source>
        <dbReference type="SAM" id="MobiDB-lite"/>
    </source>
</evidence>
<dbReference type="Proteomes" id="UP001295684">
    <property type="component" value="Unassembled WGS sequence"/>
</dbReference>
<keyword evidence="5" id="KW-1185">Reference proteome</keyword>
<feature type="compositionally biased region" description="Basic residues" evidence="2">
    <location>
        <begin position="65"/>
        <end position="87"/>
    </location>
</feature>
<feature type="compositionally biased region" description="Polar residues" evidence="2">
    <location>
        <begin position="211"/>
        <end position="220"/>
    </location>
</feature>
<dbReference type="SUPFAM" id="SSF54928">
    <property type="entry name" value="RNA-binding domain, RBD"/>
    <property type="match status" value="1"/>
</dbReference>
<feature type="compositionally biased region" description="Basic and acidic residues" evidence="2">
    <location>
        <begin position="89"/>
        <end position="102"/>
    </location>
</feature>
<keyword evidence="1" id="KW-0694">RNA-binding</keyword>
<accession>A0AAD1XL49</accession>
<proteinExistence type="predicted"/>
<feature type="domain" description="RRM" evidence="3">
    <location>
        <begin position="109"/>
        <end position="195"/>
    </location>
</feature>
<dbReference type="InterPro" id="IPR012677">
    <property type="entry name" value="Nucleotide-bd_a/b_plait_sf"/>
</dbReference>
<name>A0AAD1XL49_EUPCR</name>
<reference evidence="4" key="1">
    <citation type="submission" date="2023-07" db="EMBL/GenBank/DDBJ databases">
        <authorList>
            <consortium name="AG Swart"/>
            <person name="Singh M."/>
            <person name="Singh A."/>
            <person name="Seah K."/>
            <person name="Emmerich C."/>
        </authorList>
    </citation>
    <scope>NUCLEOTIDE SEQUENCE</scope>
    <source>
        <strain evidence="4">DP1</strain>
    </source>
</reference>
<evidence type="ECO:0000259" key="3">
    <source>
        <dbReference type="PROSITE" id="PS50102"/>
    </source>
</evidence>
<feature type="region of interest" description="Disordered" evidence="2">
    <location>
        <begin position="1"/>
        <end position="102"/>
    </location>
</feature>
<dbReference type="EMBL" id="CAMPGE010016077">
    <property type="protein sequence ID" value="CAI2374654.1"/>
    <property type="molecule type" value="Genomic_DNA"/>
</dbReference>
<dbReference type="CDD" id="cd00590">
    <property type="entry name" value="RRM_SF"/>
    <property type="match status" value="1"/>
</dbReference>
<evidence type="ECO:0000313" key="4">
    <source>
        <dbReference type="EMBL" id="CAI2374654.1"/>
    </source>
</evidence>